<feature type="chain" id="PRO_5046740670" evidence="1">
    <location>
        <begin position="21"/>
        <end position="256"/>
    </location>
</feature>
<evidence type="ECO:0000313" key="4">
    <source>
        <dbReference type="Proteomes" id="UP001201463"/>
    </source>
</evidence>
<sequence>MTTKLLIASAALLSAMSAQATVSVTSTAFTYSQSFDSLAGSGTANAWANDSTLAGWSLFNGTTALTTYRAGTGTDNAGGVYSFGLAGGERALGSVASGTVANPTLAVAFTNDSGHALSSFTLNFDGEQWRNGGNTTTQKLTVQYGFGTSFASVGTWQSAGSAFDVNSLVNAATAAAVNGNVAGKSAGLGGTIATDWAAGSTLWVRWNDVNDAGADHGLAIDNVSLSVTAAVPEPESYALLLAGLGVVSFVARRRRG</sequence>
<dbReference type="EMBL" id="JAJTWT010000003">
    <property type="protein sequence ID" value="MCE4537585.1"/>
    <property type="molecule type" value="Genomic_DNA"/>
</dbReference>
<protein>
    <submittedName>
        <fullName evidence="3">PEP-CTERM sorting domain-containing protein</fullName>
    </submittedName>
</protein>
<dbReference type="InterPro" id="IPR013424">
    <property type="entry name" value="Ice-binding_C"/>
</dbReference>
<dbReference type="RefSeq" id="WP_233391598.1">
    <property type="nucleotide sequence ID" value="NZ_JAJTWT010000003.1"/>
</dbReference>
<reference evidence="3 4" key="1">
    <citation type="submission" date="2021-12" db="EMBL/GenBank/DDBJ databases">
        <title>Genome seq of p7.</title>
        <authorList>
            <person name="Seo T."/>
        </authorList>
    </citation>
    <scope>NUCLEOTIDE SEQUENCE [LARGE SCALE GENOMIC DNA]</scope>
    <source>
        <strain evidence="3 4">P7</strain>
    </source>
</reference>
<evidence type="ECO:0000313" key="3">
    <source>
        <dbReference type="EMBL" id="MCE4537585.1"/>
    </source>
</evidence>
<dbReference type="Pfam" id="PF07589">
    <property type="entry name" value="PEP-CTERM"/>
    <property type="match status" value="1"/>
</dbReference>
<gene>
    <name evidence="3" type="ORF">LXT12_10020</name>
</gene>
<evidence type="ECO:0000259" key="2">
    <source>
        <dbReference type="Pfam" id="PF07589"/>
    </source>
</evidence>
<dbReference type="NCBIfam" id="TIGR02595">
    <property type="entry name" value="PEP_CTERM"/>
    <property type="match status" value="1"/>
</dbReference>
<dbReference type="Proteomes" id="UP001201463">
    <property type="component" value="Unassembled WGS sequence"/>
</dbReference>
<feature type="domain" description="Ice-binding protein C-terminal" evidence="2">
    <location>
        <begin position="230"/>
        <end position="254"/>
    </location>
</feature>
<keyword evidence="4" id="KW-1185">Reference proteome</keyword>
<keyword evidence="1" id="KW-0732">Signal</keyword>
<accession>A0ABS8XK37</accession>
<proteinExistence type="predicted"/>
<name>A0ABS8XK37_9BURK</name>
<feature type="signal peptide" evidence="1">
    <location>
        <begin position="1"/>
        <end position="20"/>
    </location>
</feature>
<comment type="caution">
    <text evidence="3">The sequence shown here is derived from an EMBL/GenBank/DDBJ whole genome shotgun (WGS) entry which is preliminary data.</text>
</comment>
<evidence type="ECO:0000256" key="1">
    <source>
        <dbReference type="SAM" id="SignalP"/>
    </source>
</evidence>
<organism evidence="3 4">
    <name type="scientific">Pelomonas caseinilytica</name>
    <dbReference type="NCBI Taxonomy" id="2906763"/>
    <lineage>
        <taxon>Bacteria</taxon>
        <taxon>Pseudomonadati</taxon>
        <taxon>Pseudomonadota</taxon>
        <taxon>Betaproteobacteria</taxon>
        <taxon>Burkholderiales</taxon>
        <taxon>Sphaerotilaceae</taxon>
        <taxon>Roseateles</taxon>
    </lineage>
</organism>